<evidence type="ECO:0000256" key="1">
    <source>
        <dbReference type="SAM" id="Coils"/>
    </source>
</evidence>
<dbReference type="STRING" id="1123360.thalar_02294"/>
<dbReference type="InterPro" id="IPR043605">
    <property type="entry name" value="DUF883_C"/>
</dbReference>
<evidence type="ECO:0000313" key="5">
    <source>
        <dbReference type="Proteomes" id="UP000015351"/>
    </source>
</evidence>
<feature type="domain" description="DUF883" evidence="3">
    <location>
        <begin position="80"/>
        <end position="109"/>
    </location>
</feature>
<dbReference type="HOGENOM" id="CLU_132623_2_1_5"/>
<gene>
    <name evidence="4" type="ORF">thalar_02294</name>
</gene>
<evidence type="ECO:0000256" key="2">
    <source>
        <dbReference type="SAM" id="Phobius"/>
    </source>
</evidence>
<reference evidence="5" key="1">
    <citation type="journal article" date="2013" name="Stand. Genomic Sci.">
        <title>Genome sequence of the Litoreibacter arenae type strain (DSM 19593(T)), a member of the Roseobacter clade isolated from sea sand.</title>
        <authorList>
            <person name="Riedel T."/>
            <person name="Fiebig A."/>
            <person name="Petersen J."/>
            <person name="Gronow S."/>
            <person name="Kyrpides N.C."/>
            <person name="Goker M."/>
            <person name="Klenk H.P."/>
        </authorList>
    </citation>
    <scope>NUCLEOTIDE SEQUENCE [LARGE SCALE GENOMIC DNA]</scope>
    <source>
        <strain evidence="5">DSM 19593</strain>
    </source>
</reference>
<sequence>MAQSKSAARDAEISAQELSDQIATLRADLSELTNIIGNLGKAKGAEMSNKAKDQLEALREEADARAKAMKDQALNVQAQAQDMIQNQPGAAIGIAAGLGFLVGFLSARK</sequence>
<dbReference type="eggNOG" id="COG4575">
    <property type="taxonomic scope" value="Bacteria"/>
</dbReference>
<proteinExistence type="predicted"/>
<protein>
    <recommendedName>
        <fullName evidence="3">DUF883 domain-containing protein</fullName>
    </recommendedName>
</protein>
<dbReference type="AlphaFoldDB" id="S9RZR2"/>
<keyword evidence="5" id="KW-1185">Reference proteome</keyword>
<dbReference type="InterPro" id="IPR010279">
    <property type="entry name" value="YqjD/ElaB"/>
</dbReference>
<keyword evidence="1" id="KW-0175">Coiled coil</keyword>
<evidence type="ECO:0000259" key="3">
    <source>
        <dbReference type="Pfam" id="PF19029"/>
    </source>
</evidence>
<dbReference type="Proteomes" id="UP000015351">
    <property type="component" value="Unassembled WGS sequence"/>
</dbReference>
<dbReference type="GO" id="GO:0043022">
    <property type="term" value="F:ribosome binding"/>
    <property type="evidence" value="ECO:0007669"/>
    <property type="project" value="InterPro"/>
</dbReference>
<name>S9RZR2_9RHOB</name>
<evidence type="ECO:0000313" key="4">
    <source>
        <dbReference type="EMBL" id="EPX79469.1"/>
    </source>
</evidence>
<accession>S9RZR2</accession>
<keyword evidence="2" id="KW-0472">Membrane</keyword>
<dbReference type="OrthoDB" id="8373403at2"/>
<organism evidence="4 5">
    <name type="scientific">Litoreibacter arenae DSM 19593</name>
    <dbReference type="NCBI Taxonomy" id="1123360"/>
    <lineage>
        <taxon>Bacteria</taxon>
        <taxon>Pseudomonadati</taxon>
        <taxon>Pseudomonadota</taxon>
        <taxon>Alphaproteobacteria</taxon>
        <taxon>Rhodobacterales</taxon>
        <taxon>Roseobacteraceae</taxon>
        <taxon>Litoreibacter</taxon>
    </lineage>
</organism>
<comment type="caution">
    <text evidence="4">The sequence shown here is derived from an EMBL/GenBank/DDBJ whole genome shotgun (WGS) entry which is preliminary data.</text>
</comment>
<feature type="transmembrane region" description="Helical" evidence="2">
    <location>
        <begin position="89"/>
        <end position="107"/>
    </location>
</feature>
<keyword evidence="2" id="KW-0812">Transmembrane</keyword>
<dbReference type="RefSeq" id="WP_021100849.1">
    <property type="nucleotide sequence ID" value="NZ_KE557306.1"/>
</dbReference>
<dbReference type="PANTHER" id="PTHR35893:SF3">
    <property type="entry name" value="INNER MEMBRANE PROTEIN"/>
    <property type="match status" value="1"/>
</dbReference>
<dbReference type="PANTHER" id="PTHR35893">
    <property type="entry name" value="INNER MEMBRANE PROTEIN-RELATED"/>
    <property type="match status" value="1"/>
</dbReference>
<feature type="coiled-coil region" evidence="1">
    <location>
        <begin position="1"/>
        <end position="79"/>
    </location>
</feature>
<keyword evidence="2" id="KW-1133">Transmembrane helix</keyword>
<dbReference type="EMBL" id="AONI01000010">
    <property type="protein sequence ID" value="EPX79469.1"/>
    <property type="molecule type" value="Genomic_DNA"/>
</dbReference>
<dbReference type="Pfam" id="PF19029">
    <property type="entry name" value="DUF883_C"/>
    <property type="match status" value="1"/>
</dbReference>